<evidence type="ECO:0000313" key="2">
    <source>
        <dbReference type="EMBL" id="OCF36513.1"/>
    </source>
</evidence>
<evidence type="ECO:0000256" key="1">
    <source>
        <dbReference type="SAM" id="MobiDB-lite"/>
    </source>
</evidence>
<feature type="region of interest" description="Disordered" evidence="1">
    <location>
        <begin position="15"/>
        <end position="54"/>
    </location>
</feature>
<name>A0A1B9GZR4_9TREE</name>
<gene>
    <name evidence="2" type="ORF">I316_01762</name>
</gene>
<dbReference type="EMBL" id="KI669495">
    <property type="protein sequence ID" value="OCF36513.1"/>
    <property type="molecule type" value="Genomic_DNA"/>
</dbReference>
<accession>A0A1B9GZR4</accession>
<protein>
    <submittedName>
        <fullName evidence="2">Uncharacterized protein</fullName>
    </submittedName>
</protein>
<dbReference type="Proteomes" id="UP000092666">
    <property type="component" value="Unassembled WGS sequence"/>
</dbReference>
<reference evidence="3" key="2">
    <citation type="submission" date="2013-12" db="EMBL/GenBank/DDBJ databases">
        <title>Evolution of pathogenesis and genome organization in the Tremellales.</title>
        <authorList>
            <person name="Cuomo C."/>
            <person name="Litvintseva A."/>
            <person name="Heitman J."/>
            <person name="Chen Y."/>
            <person name="Sun S."/>
            <person name="Springer D."/>
            <person name="Dromer F."/>
            <person name="Young S."/>
            <person name="Zeng Q."/>
            <person name="Chapman S."/>
            <person name="Gujja S."/>
            <person name="Saif S."/>
            <person name="Birren B."/>
        </authorList>
    </citation>
    <scope>NUCLEOTIDE SEQUENCE [LARGE SCALE GENOMIC DNA]</scope>
    <source>
        <strain evidence="3">BCC8398</strain>
    </source>
</reference>
<feature type="compositionally biased region" description="Low complexity" evidence="1">
    <location>
        <begin position="15"/>
        <end position="45"/>
    </location>
</feature>
<organism evidence="2 3">
    <name type="scientific">Kwoniella heveanensis BCC8398</name>
    <dbReference type="NCBI Taxonomy" id="1296120"/>
    <lineage>
        <taxon>Eukaryota</taxon>
        <taxon>Fungi</taxon>
        <taxon>Dikarya</taxon>
        <taxon>Basidiomycota</taxon>
        <taxon>Agaricomycotina</taxon>
        <taxon>Tremellomycetes</taxon>
        <taxon>Tremellales</taxon>
        <taxon>Cryptococcaceae</taxon>
        <taxon>Kwoniella</taxon>
    </lineage>
</organism>
<feature type="compositionally biased region" description="Basic residues" evidence="1">
    <location>
        <begin position="109"/>
        <end position="119"/>
    </location>
</feature>
<sequence>MSSTYASHLGTDLASASTSGISSASGAAPGAACSSSAGTATTTPTESLRPGNDVNVDVESLKDRADACGQAILDHVISRGSCAAQKRPSSGHGHGHDHDHDQSDFTHSRGSRSRHHSHRTASERKLMQCLKEGIKALEYWTAESTEVADTFRFEGRPRYGHLLRYAEHSEAEISGILDDIETGLRTPSAGSALIKSAMSRMNTGMIQGRRMYDIVNSNYMPWVVGREAAIRALASRLKEAEATLQEMGITIGTVVAGTRTSTA</sequence>
<proteinExistence type="predicted"/>
<keyword evidence="3" id="KW-1185">Reference proteome</keyword>
<dbReference type="AlphaFoldDB" id="A0A1B9GZR4"/>
<feature type="region of interest" description="Disordered" evidence="1">
    <location>
        <begin position="82"/>
        <end position="124"/>
    </location>
</feature>
<reference evidence="2 3" key="1">
    <citation type="submission" date="2013-07" db="EMBL/GenBank/DDBJ databases">
        <title>The Genome Sequence of Cryptococcus heveanensis BCC8398.</title>
        <authorList>
            <consortium name="The Broad Institute Genome Sequencing Platform"/>
            <person name="Cuomo C."/>
            <person name="Litvintseva A."/>
            <person name="Chen Y."/>
            <person name="Heitman J."/>
            <person name="Sun S."/>
            <person name="Springer D."/>
            <person name="Dromer F."/>
            <person name="Young S.K."/>
            <person name="Zeng Q."/>
            <person name="Gargeya S."/>
            <person name="Fitzgerald M."/>
            <person name="Abouelleil A."/>
            <person name="Alvarado L."/>
            <person name="Berlin A.M."/>
            <person name="Chapman S.B."/>
            <person name="Dewar J."/>
            <person name="Goldberg J."/>
            <person name="Griggs A."/>
            <person name="Gujja S."/>
            <person name="Hansen M."/>
            <person name="Howarth C."/>
            <person name="Imamovic A."/>
            <person name="Larimer J."/>
            <person name="McCowan C."/>
            <person name="Murphy C."/>
            <person name="Pearson M."/>
            <person name="Priest M."/>
            <person name="Roberts A."/>
            <person name="Saif S."/>
            <person name="Shea T."/>
            <person name="Sykes S."/>
            <person name="Wortman J."/>
            <person name="Nusbaum C."/>
            <person name="Birren B."/>
        </authorList>
    </citation>
    <scope>NUCLEOTIDE SEQUENCE [LARGE SCALE GENOMIC DNA]</scope>
    <source>
        <strain evidence="2 3">BCC8398</strain>
    </source>
</reference>
<evidence type="ECO:0000313" key="3">
    <source>
        <dbReference type="Proteomes" id="UP000092666"/>
    </source>
</evidence>
<feature type="compositionally biased region" description="Basic and acidic residues" evidence="1">
    <location>
        <begin position="94"/>
        <end position="107"/>
    </location>
</feature>